<feature type="repeat" description="TPR" evidence="3">
    <location>
        <begin position="662"/>
        <end position="695"/>
    </location>
</feature>
<dbReference type="GO" id="GO:0051301">
    <property type="term" value="P:cell division"/>
    <property type="evidence" value="ECO:0007669"/>
    <property type="project" value="TreeGrafter"/>
</dbReference>
<feature type="repeat" description="TPR" evidence="3">
    <location>
        <begin position="492"/>
        <end position="525"/>
    </location>
</feature>
<feature type="compositionally biased region" description="Gly residues" evidence="4">
    <location>
        <begin position="241"/>
        <end position="260"/>
    </location>
</feature>
<dbReference type="AlphaFoldDB" id="A0A1B9I2Y1"/>
<evidence type="ECO:0000313" key="5">
    <source>
        <dbReference type="EMBL" id="OCF49902.1"/>
    </source>
</evidence>
<feature type="region of interest" description="Disordered" evidence="4">
    <location>
        <begin position="313"/>
        <end position="335"/>
    </location>
</feature>
<reference evidence="6" key="4">
    <citation type="submission" date="2024-02" db="EMBL/GenBank/DDBJ databases">
        <title>Comparative genomics of Cryptococcus and Kwoniella reveals pathogenesis evolution and contrasting modes of karyotype evolution via chromosome fusion or intercentromeric recombination.</title>
        <authorList>
            <person name="Coelho M.A."/>
            <person name="David-Palma M."/>
            <person name="Shea T."/>
            <person name="Bowers K."/>
            <person name="McGinley-Smith S."/>
            <person name="Mohammad A.W."/>
            <person name="Gnirke A."/>
            <person name="Yurkov A.M."/>
            <person name="Nowrousian M."/>
            <person name="Sun S."/>
            <person name="Cuomo C.A."/>
            <person name="Heitman J."/>
        </authorList>
    </citation>
    <scope>NUCLEOTIDE SEQUENCE</scope>
    <source>
        <strain evidence="6">CBS 10737</strain>
    </source>
</reference>
<dbReference type="GO" id="GO:0031145">
    <property type="term" value="P:anaphase-promoting complex-dependent catabolic process"/>
    <property type="evidence" value="ECO:0007669"/>
    <property type="project" value="TreeGrafter"/>
</dbReference>
<feature type="region of interest" description="Disordered" evidence="4">
    <location>
        <begin position="396"/>
        <end position="443"/>
    </location>
</feature>
<dbReference type="GO" id="GO:0005737">
    <property type="term" value="C:cytoplasm"/>
    <property type="evidence" value="ECO:0007669"/>
    <property type="project" value="TreeGrafter"/>
</dbReference>
<dbReference type="PANTHER" id="PTHR12558:SF13">
    <property type="entry name" value="CELL DIVISION CYCLE PROTEIN 27 HOMOLOG"/>
    <property type="match status" value="1"/>
</dbReference>
<proteinExistence type="inferred from homology"/>
<dbReference type="EMBL" id="KI894011">
    <property type="protein sequence ID" value="OCF49902.1"/>
    <property type="molecule type" value="Genomic_DNA"/>
</dbReference>
<gene>
    <name evidence="5" type="ORF">I206_04433</name>
    <name evidence="6" type="ORF">I206_103993</name>
</gene>
<feature type="compositionally biased region" description="Pro residues" evidence="4">
    <location>
        <begin position="186"/>
        <end position="199"/>
    </location>
</feature>
<dbReference type="EMBL" id="CP144523">
    <property type="protein sequence ID" value="WWC70049.1"/>
    <property type="molecule type" value="Genomic_DNA"/>
</dbReference>
<keyword evidence="7" id="KW-1185">Reference proteome</keyword>
<evidence type="ECO:0000256" key="3">
    <source>
        <dbReference type="PROSITE-ProRule" id="PRU00339"/>
    </source>
</evidence>
<dbReference type="OrthoDB" id="10248520at2759"/>
<dbReference type="RefSeq" id="XP_019011121.1">
    <property type="nucleotide sequence ID" value="XM_019156163.1"/>
</dbReference>
<dbReference type="SUPFAM" id="SSF48452">
    <property type="entry name" value="TPR-like"/>
    <property type="match status" value="2"/>
</dbReference>
<feature type="repeat" description="TPR" evidence="3">
    <location>
        <begin position="560"/>
        <end position="593"/>
    </location>
</feature>
<dbReference type="GO" id="GO:0016567">
    <property type="term" value="P:protein ubiquitination"/>
    <property type="evidence" value="ECO:0007669"/>
    <property type="project" value="TreeGrafter"/>
</dbReference>
<dbReference type="PROSITE" id="PS50005">
    <property type="entry name" value="TPR"/>
    <property type="match status" value="5"/>
</dbReference>
<dbReference type="KEGG" id="kpin:30172802"/>
<name>A0A1B9I2Y1_9TREE</name>
<organism evidence="5">
    <name type="scientific">Kwoniella pini CBS 10737</name>
    <dbReference type="NCBI Taxonomy" id="1296096"/>
    <lineage>
        <taxon>Eukaryota</taxon>
        <taxon>Fungi</taxon>
        <taxon>Dikarya</taxon>
        <taxon>Basidiomycota</taxon>
        <taxon>Agaricomycotina</taxon>
        <taxon>Tremellomycetes</taxon>
        <taxon>Tremellales</taxon>
        <taxon>Cryptococcaceae</taxon>
        <taxon>Kwoniella</taxon>
    </lineage>
</organism>
<reference evidence="5" key="3">
    <citation type="submission" date="2016-07" db="EMBL/GenBank/DDBJ databases">
        <title>Evolution of pathogenesis and genome organization in the Tremellales.</title>
        <authorList>
            <person name="Cuomo C."/>
            <person name="Litvintseva A."/>
            <person name="Heitman J."/>
            <person name="Chen Y."/>
            <person name="Sun S."/>
            <person name="Springer D."/>
            <person name="Dromer F."/>
            <person name="Young S."/>
            <person name="Zeng Q."/>
            <person name="Chapman S."/>
            <person name="Gujja S."/>
            <person name="Saif S."/>
            <person name="Birren B."/>
        </authorList>
    </citation>
    <scope>NUCLEOTIDE SEQUENCE</scope>
    <source>
        <strain evidence="5">CBS 10737</strain>
    </source>
</reference>
<evidence type="ECO:0000256" key="1">
    <source>
        <dbReference type="ARBA" id="ARBA00022803"/>
    </source>
</evidence>
<dbReference type="InterPro" id="IPR011990">
    <property type="entry name" value="TPR-like_helical_dom_sf"/>
</dbReference>
<dbReference type="Gene3D" id="1.25.40.10">
    <property type="entry name" value="Tetratricopeptide repeat domain"/>
    <property type="match status" value="4"/>
</dbReference>
<sequence length="784" mass="86661">MSTMSTLSSPSHPHIVRRLEQLSLTSPTSTSLFYARIWYALAPPTNGDHDSLHTLALCFLQSEEPYSALHLVRDTAGVDHPDDTLDPRRRQKSCYGCAFIVAKCCQKLGRYSEGQAVLNRALQKCTPTSLPMPSPASTSASAHLMLASLSYKGKAPATAIENYQKALQEDPWLWEAVTGLCDIGSPPSPESIFPDPPAPSRASSSRTSRPPTLSPNPMPRSSASEMPGFLPARKHTHLGTNGNGGGGFFTPDIGGGGGNTRLGMLGNPSSWDTPSVISDTTFQLPDQPSLPAASKRPLPNLLSNLIPSSNLLPASLRSNTSTPINNPEPPKLPAMKRARGRDAAGKAIETPVNGNLPLARELRPNGIGNGNRDLKAVELNGVIGDDGPIRRSTRLKTTVSTTKPPATSSKVTTRSRTTRSRSITSSTSGQTTNEHISSPPQSMEHHLQSIADEYIRGIIRKCAKAYRFLSLYLCQEAIVELDGLPGNIKNSPWSLDIVARCFYEMADYVQARRVFTKLLELEPYRIQSMDHYSTLLWHLSDPPTLSHISQILMSIDRDSPQSWIATGNCFSLQKDHEEAMKCFRRATQVDPSNSYAWTLCGYEAIEMEEYERALGYFRNAIRGEGRFYNAWYGMGLVYMRTGKIKYAEHHFRRAVEINSTNAVLLCCVGMVLEQSDDVVQAIHFYERAVHYAPTSSMVQFKRIRALVALQRFDEAITLLEPLSEQAPDEANIFFLLGKCYLRKDRRSEATIAFTTARELQPKLENAIKVTLEANGEEEEEEDDD</sequence>
<feature type="region of interest" description="Disordered" evidence="4">
    <location>
        <begin position="185"/>
        <end position="294"/>
    </location>
</feature>
<dbReference type="GO" id="GO:0005680">
    <property type="term" value="C:anaphase-promoting complex"/>
    <property type="evidence" value="ECO:0007669"/>
    <property type="project" value="TreeGrafter"/>
</dbReference>
<dbReference type="Pfam" id="PF00515">
    <property type="entry name" value="TPR_1"/>
    <property type="match status" value="1"/>
</dbReference>
<reference evidence="6" key="2">
    <citation type="submission" date="2013-07" db="EMBL/GenBank/DDBJ databases">
        <authorList>
            <consortium name="The Broad Institute Genome Sequencing Platform"/>
            <person name="Cuomo C."/>
            <person name="Litvintseva A."/>
            <person name="Chen Y."/>
            <person name="Heitman J."/>
            <person name="Sun S."/>
            <person name="Springer D."/>
            <person name="Dromer F."/>
            <person name="Young S.K."/>
            <person name="Zeng Q."/>
            <person name="Gargeya S."/>
            <person name="Fitzgerald M."/>
            <person name="Abouelleil A."/>
            <person name="Alvarado L."/>
            <person name="Berlin A.M."/>
            <person name="Chapman S.B."/>
            <person name="Dewar J."/>
            <person name="Goldberg J."/>
            <person name="Griggs A."/>
            <person name="Gujja S."/>
            <person name="Hansen M."/>
            <person name="Howarth C."/>
            <person name="Imamovic A."/>
            <person name="Larimer J."/>
            <person name="McCowan C."/>
            <person name="Murphy C."/>
            <person name="Pearson M."/>
            <person name="Priest M."/>
            <person name="Roberts A."/>
            <person name="Saif S."/>
            <person name="Shea T."/>
            <person name="Sykes S."/>
            <person name="Wortman J."/>
            <person name="Nusbaum C."/>
            <person name="Birren B."/>
        </authorList>
    </citation>
    <scope>NUCLEOTIDE SEQUENCE</scope>
    <source>
        <strain evidence="6">CBS 10737</strain>
    </source>
</reference>
<reference evidence="5" key="1">
    <citation type="submission" date="2013-07" db="EMBL/GenBank/DDBJ databases">
        <title>The Genome Sequence of Cryptococcus pinus CBS10737.</title>
        <authorList>
            <consortium name="The Broad Institute Genome Sequencing Platform"/>
            <person name="Cuomo C."/>
            <person name="Litvintseva A."/>
            <person name="Chen Y."/>
            <person name="Heitman J."/>
            <person name="Sun S."/>
            <person name="Springer D."/>
            <person name="Dromer F."/>
            <person name="Young S.K."/>
            <person name="Zeng Q."/>
            <person name="Gargeya S."/>
            <person name="Fitzgerald M."/>
            <person name="Abouelleil A."/>
            <person name="Alvarado L."/>
            <person name="Berlin A.M."/>
            <person name="Chapman S.B."/>
            <person name="Dewar J."/>
            <person name="Goldberg J."/>
            <person name="Griggs A."/>
            <person name="Gujja S."/>
            <person name="Hansen M."/>
            <person name="Howarth C."/>
            <person name="Imamovic A."/>
            <person name="Larimer J."/>
            <person name="McCowan C."/>
            <person name="Murphy C."/>
            <person name="Pearson M."/>
            <person name="Priest M."/>
            <person name="Roberts A."/>
            <person name="Saif S."/>
            <person name="Shea T."/>
            <person name="Sykes S."/>
            <person name="Wortman J."/>
            <person name="Nusbaum C."/>
            <person name="Birren B."/>
        </authorList>
    </citation>
    <scope>NUCLEOTIDE SEQUENCE [LARGE SCALE GENOMIC DNA]</scope>
    <source>
        <strain evidence="5">CBS 10737</strain>
    </source>
</reference>
<dbReference type="PANTHER" id="PTHR12558">
    <property type="entry name" value="CELL DIVISION CYCLE 16,23,27"/>
    <property type="match status" value="1"/>
</dbReference>
<dbReference type="STRING" id="1296096.A0A1B9I2Y1"/>
<feature type="compositionally biased region" description="Polar residues" evidence="4">
    <location>
        <begin position="396"/>
        <end position="406"/>
    </location>
</feature>
<feature type="repeat" description="TPR" evidence="3">
    <location>
        <begin position="628"/>
        <end position="661"/>
    </location>
</feature>
<feature type="compositionally biased region" description="Low complexity" evidence="4">
    <location>
        <begin position="200"/>
        <end position="211"/>
    </location>
</feature>
<comment type="similarity">
    <text evidence="2">Belongs to the APC3/CDC27 family.</text>
</comment>
<evidence type="ECO:0000256" key="2">
    <source>
        <dbReference type="ARBA" id="ARBA00038210"/>
    </source>
</evidence>
<dbReference type="Pfam" id="PF12895">
    <property type="entry name" value="ANAPC3"/>
    <property type="match status" value="1"/>
</dbReference>
<feature type="repeat" description="TPR" evidence="3">
    <location>
        <begin position="730"/>
        <end position="763"/>
    </location>
</feature>
<dbReference type="SMART" id="SM00028">
    <property type="entry name" value="TPR"/>
    <property type="match status" value="7"/>
</dbReference>
<feature type="compositionally biased region" description="Polar residues" evidence="4">
    <location>
        <begin position="268"/>
        <end position="286"/>
    </location>
</feature>
<protein>
    <submittedName>
        <fullName evidence="5">Anaphase-promoting complex subunit 3</fullName>
    </submittedName>
</protein>
<feature type="compositionally biased region" description="Low complexity" evidence="4">
    <location>
        <begin position="407"/>
        <end position="432"/>
    </location>
</feature>
<evidence type="ECO:0000313" key="6">
    <source>
        <dbReference type="EMBL" id="WWC70049.1"/>
    </source>
</evidence>
<dbReference type="InterPro" id="IPR019734">
    <property type="entry name" value="TPR_rpt"/>
</dbReference>
<evidence type="ECO:0000313" key="7">
    <source>
        <dbReference type="Proteomes" id="UP000094020"/>
    </source>
</evidence>
<evidence type="ECO:0000256" key="4">
    <source>
        <dbReference type="SAM" id="MobiDB-lite"/>
    </source>
</evidence>
<dbReference type="GO" id="GO:0007091">
    <property type="term" value="P:metaphase/anaphase transition of mitotic cell cycle"/>
    <property type="evidence" value="ECO:0007669"/>
    <property type="project" value="TreeGrafter"/>
</dbReference>
<accession>A0A1B9I2Y1</accession>
<keyword evidence="1 3" id="KW-0802">TPR repeat</keyword>
<dbReference type="Pfam" id="PF13181">
    <property type="entry name" value="TPR_8"/>
    <property type="match status" value="1"/>
</dbReference>
<dbReference type="Proteomes" id="UP000094020">
    <property type="component" value="Chromosome 5"/>
</dbReference>
<dbReference type="Pfam" id="PF14559">
    <property type="entry name" value="TPR_19"/>
    <property type="match status" value="1"/>
</dbReference>
<dbReference type="GeneID" id="30172802"/>